<proteinExistence type="predicted"/>
<dbReference type="InterPro" id="IPR002035">
    <property type="entry name" value="VWF_A"/>
</dbReference>
<dbReference type="Proteomes" id="UP001634394">
    <property type="component" value="Unassembled WGS sequence"/>
</dbReference>
<dbReference type="AlphaFoldDB" id="A0ABD3Y089"/>
<dbReference type="InterPro" id="IPR036465">
    <property type="entry name" value="vWFA_dom_sf"/>
</dbReference>
<organism evidence="2 3">
    <name type="scientific">Sinanodonta woodiana</name>
    <name type="common">Chinese pond mussel</name>
    <name type="synonym">Anodonta woodiana</name>
    <dbReference type="NCBI Taxonomy" id="1069815"/>
    <lineage>
        <taxon>Eukaryota</taxon>
        <taxon>Metazoa</taxon>
        <taxon>Spiralia</taxon>
        <taxon>Lophotrochozoa</taxon>
        <taxon>Mollusca</taxon>
        <taxon>Bivalvia</taxon>
        <taxon>Autobranchia</taxon>
        <taxon>Heteroconchia</taxon>
        <taxon>Palaeoheterodonta</taxon>
        <taxon>Unionida</taxon>
        <taxon>Unionoidea</taxon>
        <taxon>Unionidae</taxon>
        <taxon>Unioninae</taxon>
        <taxon>Sinanodonta</taxon>
    </lineage>
</organism>
<name>A0ABD3Y089_SINWO</name>
<dbReference type="EMBL" id="JBJQND010000001">
    <property type="protein sequence ID" value="KAL3891887.1"/>
    <property type="molecule type" value="Genomic_DNA"/>
</dbReference>
<sequence>MSEEDYENQGASDVFEEGMLRKAVSCPIIRDRFTTFEEVSRAIRLEGVNECGLILGIDYPISNRMQGHKTFGGKSLHDVSSPAVNPYQQIICIFGETLESFDDDGMIPVFGFGDANTKGKAVFSLKETGNCKGFNEVLDIYNAVTPTVEMGGPTNLAPLIEKAIEICKETKKYHILVIAADGQITDESLTRKAIVEASNYPLSIVLVGVGDGPWEDMEEFDDGLSERNFDNFQFVNFNEVMSSNARNPQAALALHALMEIPDQYKAIRELGLLKQGL</sequence>
<evidence type="ECO:0000259" key="1">
    <source>
        <dbReference type="SMART" id="SM00327"/>
    </source>
</evidence>
<evidence type="ECO:0000313" key="3">
    <source>
        <dbReference type="Proteomes" id="UP001634394"/>
    </source>
</evidence>
<dbReference type="Gene3D" id="3.40.50.410">
    <property type="entry name" value="von Willebrand factor, type A domain"/>
    <property type="match status" value="1"/>
</dbReference>
<dbReference type="Pfam" id="PF07002">
    <property type="entry name" value="Copine"/>
    <property type="match status" value="1"/>
</dbReference>
<comment type="caution">
    <text evidence="2">The sequence shown here is derived from an EMBL/GenBank/DDBJ whole genome shotgun (WGS) entry which is preliminary data.</text>
</comment>
<dbReference type="PANTHER" id="PTHR45751">
    <property type="entry name" value="COPINE FAMILY PROTEIN 1"/>
    <property type="match status" value="1"/>
</dbReference>
<gene>
    <name evidence="2" type="ORF">ACJMK2_004129</name>
</gene>
<protein>
    <recommendedName>
        <fullName evidence="1">VWFA domain-containing protein</fullName>
    </recommendedName>
</protein>
<dbReference type="InterPro" id="IPR052079">
    <property type="entry name" value="E3_ligase/Copine_domain"/>
</dbReference>
<dbReference type="SMART" id="SM00327">
    <property type="entry name" value="VWA"/>
    <property type="match status" value="1"/>
</dbReference>
<accession>A0ABD3Y089</accession>
<dbReference type="PANTHER" id="PTHR45751:SF11">
    <property type="entry name" value="COPINE FAMILY PROTEIN 2"/>
    <property type="match status" value="1"/>
</dbReference>
<dbReference type="InterPro" id="IPR010734">
    <property type="entry name" value="Copine_C"/>
</dbReference>
<evidence type="ECO:0000313" key="2">
    <source>
        <dbReference type="EMBL" id="KAL3891887.1"/>
    </source>
</evidence>
<feature type="domain" description="VWFA" evidence="1">
    <location>
        <begin position="50"/>
        <end position="239"/>
    </location>
</feature>
<reference evidence="2 3" key="1">
    <citation type="submission" date="2024-11" db="EMBL/GenBank/DDBJ databases">
        <title>Chromosome-level genome assembly of the freshwater bivalve Anodonta woodiana.</title>
        <authorList>
            <person name="Chen X."/>
        </authorList>
    </citation>
    <scope>NUCLEOTIDE SEQUENCE [LARGE SCALE GENOMIC DNA]</scope>
    <source>
        <strain evidence="2">MN2024</strain>
        <tissue evidence="2">Gills</tissue>
    </source>
</reference>
<dbReference type="SUPFAM" id="SSF53300">
    <property type="entry name" value="vWA-like"/>
    <property type="match status" value="1"/>
</dbReference>
<keyword evidence="3" id="KW-1185">Reference proteome</keyword>